<feature type="region of interest" description="Disordered" evidence="1">
    <location>
        <begin position="153"/>
        <end position="179"/>
    </location>
</feature>
<dbReference type="InterPro" id="IPR036388">
    <property type="entry name" value="WH-like_DNA-bd_sf"/>
</dbReference>
<dbReference type="InterPro" id="IPR039422">
    <property type="entry name" value="MarR/SlyA-like"/>
</dbReference>
<gene>
    <name evidence="3" type="ORF">IAA69_02305</name>
</gene>
<dbReference type="InterPro" id="IPR036390">
    <property type="entry name" value="WH_DNA-bd_sf"/>
</dbReference>
<dbReference type="PROSITE" id="PS50995">
    <property type="entry name" value="HTH_MARR_2"/>
    <property type="match status" value="1"/>
</dbReference>
<dbReference type="InterPro" id="IPR000835">
    <property type="entry name" value="HTH_MarR-typ"/>
</dbReference>
<proteinExistence type="predicted"/>
<dbReference type="AlphaFoldDB" id="A0A9D0ZZ53"/>
<organism evidence="3 4">
    <name type="scientific">Candidatus Aveggerthella stercoripullorum</name>
    <dbReference type="NCBI Taxonomy" id="2840688"/>
    <lineage>
        <taxon>Bacteria</taxon>
        <taxon>Bacillati</taxon>
        <taxon>Actinomycetota</taxon>
        <taxon>Coriobacteriia</taxon>
        <taxon>Eggerthellales</taxon>
        <taxon>Eggerthellaceae</taxon>
        <taxon>Eggerthellaceae incertae sedis</taxon>
        <taxon>Candidatus Aveggerthella</taxon>
    </lineage>
</organism>
<reference evidence="3" key="2">
    <citation type="journal article" date="2021" name="PeerJ">
        <title>Extensive microbial diversity within the chicken gut microbiome revealed by metagenomics and culture.</title>
        <authorList>
            <person name="Gilroy R."/>
            <person name="Ravi A."/>
            <person name="Getino M."/>
            <person name="Pursley I."/>
            <person name="Horton D.L."/>
            <person name="Alikhan N.F."/>
            <person name="Baker D."/>
            <person name="Gharbi K."/>
            <person name="Hall N."/>
            <person name="Watson M."/>
            <person name="Adriaenssens E.M."/>
            <person name="Foster-Nyarko E."/>
            <person name="Jarju S."/>
            <person name="Secka A."/>
            <person name="Antonio M."/>
            <person name="Oren A."/>
            <person name="Chaudhuri R.R."/>
            <person name="La Ragione R."/>
            <person name="Hildebrand F."/>
            <person name="Pallen M.J."/>
        </authorList>
    </citation>
    <scope>NUCLEOTIDE SEQUENCE</scope>
    <source>
        <strain evidence="3">ChiGjej1B1-2707</strain>
    </source>
</reference>
<dbReference type="SUPFAM" id="SSF46785">
    <property type="entry name" value="Winged helix' DNA-binding domain"/>
    <property type="match status" value="1"/>
</dbReference>
<dbReference type="Gene3D" id="1.10.10.10">
    <property type="entry name" value="Winged helix-like DNA-binding domain superfamily/Winged helix DNA-binding domain"/>
    <property type="match status" value="1"/>
</dbReference>
<dbReference type="Proteomes" id="UP000824261">
    <property type="component" value="Unassembled WGS sequence"/>
</dbReference>
<protein>
    <submittedName>
        <fullName evidence="3">Winged helix-turn-helix transcriptional regulator</fullName>
    </submittedName>
</protein>
<dbReference type="GO" id="GO:0006950">
    <property type="term" value="P:response to stress"/>
    <property type="evidence" value="ECO:0007669"/>
    <property type="project" value="TreeGrafter"/>
</dbReference>
<dbReference type="PANTHER" id="PTHR33164">
    <property type="entry name" value="TRANSCRIPTIONAL REGULATOR, MARR FAMILY"/>
    <property type="match status" value="1"/>
</dbReference>
<dbReference type="SMART" id="SM00347">
    <property type="entry name" value="HTH_MARR"/>
    <property type="match status" value="1"/>
</dbReference>
<dbReference type="EMBL" id="DVGB01000029">
    <property type="protein sequence ID" value="HIR01087.1"/>
    <property type="molecule type" value="Genomic_DNA"/>
</dbReference>
<sequence length="179" mass="19858">MDSSSVEETDAQAIERLRSEWEALIRRFARGGHEHPLARMGITPLGAQVITTVHALEEAGEIARPNKVARRIGTTPSSLSQTLRALEDKNVLERQRLSGDSRGVSLALTPSGRELAERGKDARESRSRALFEFLGKNDAEELVRIMRRVEEFQRRDREQGANARCLSSVEAPGQEAPSS</sequence>
<dbReference type="PRINTS" id="PR00598">
    <property type="entry name" value="HTHMARR"/>
</dbReference>
<dbReference type="Pfam" id="PF12802">
    <property type="entry name" value="MarR_2"/>
    <property type="match status" value="1"/>
</dbReference>
<evidence type="ECO:0000313" key="4">
    <source>
        <dbReference type="Proteomes" id="UP000824261"/>
    </source>
</evidence>
<evidence type="ECO:0000313" key="3">
    <source>
        <dbReference type="EMBL" id="HIR01087.1"/>
    </source>
</evidence>
<evidence type="ECO:0000256" key="1">
    <source>
        <dbReference type="SAM" id="MobiDB-lite"/>
    </source>
</evidence>
<feature type="domain" description="HTH marR-type" evidence="2">
    <location>
        <begin position="1"/>
        <end position="151"/>
    </location>
</feature>
<accession>A0A9D0ZZ53</accession>
<reference evidence="3" key="1">
    <citation type="submission" date="2020-10" db="EMBL/GenBank/DDBJ databases">
        <authorList>
            <person name="Gilroy R."/>
        </authorList>
    </citation>
    <scope>NUCLEOTIDE SEQUENCE</scope>
    <source>
        <strain evidence="3">ChiGjej1B1-2707</strain>
    </source>
</reference>
<name>A0A9D0ZZ53_9ACTN</name>
<dbReference type="GO" id="GO:0003700">
    <property type="term" value="F:DNA-binding transcription factor activity"/>
    <property type="evidence" value="ECO:0007669"/>
    <property type="project" value="InterPro"/>
</dbReference>
<evidence type="ECO:0000259" key="2">
    <source>
        <dbReference type="PROSITE" id="PS50995"/>
    </source>
</evidence>
<dbReference type="PANTHER" id="PTHR33164:SF43">
    <property type="entry name" value="HTH-TYPE TRANSCRIPTIONAL REPRESSOR YETL"/>
    <property type="match status" value="1"/>
</dbReference>
<comment type="caution">
    <text evidence="3">The sequence shown here is derived from an EMBL/GenBank/DDBJ whole genome shotgun (WGS) entry which is preliminary data.</text>
</comment>